<evidence type="ECO:0000256" key="1">
    <source>
        <dbReference type="ARBA" id="ARBA00008506"/>
    </source>
</evidence>
<dbReference type="GO" id="GO:0005576">
    <property type="term" value="C:extracellular region"/>
    <property type="evidence" value="ECO:0007669"/>
    <property type="project" value="InterPro"/>
</dbReference>
<organism evidence="9 10">
    <name type="scientific">Vicia faba</name>
    <name type="common">Broad bean</name>
    <name type="synonym">Faba vulgaris</name>
    <dbReference type="NCBI Taxonomy" id="3906"/>
    <lineage>
        <taxon>Eukaryota</taxon>
        <taxon>Viridiplantae</taxon>
        <taxon>Streptophyta</taxon>
        <taxon>Embryophyta</taxon>
        <taxon>Tracheophyta</taxon>
        <taxon>Spermatophyta</taxon>
        <taxon>Magnoliopsida</taxon>
        <taxon>eudicotyledons</taxon>
        <taxon>Gunneridae</taxon>
        <taxon>Pentapetalae</taxon>
        <taxon>rosids</taxon>
        <taxon>fabids</taxon>
        <taxon>Fabales</taxon>
        <taxon>Fabaceae</taxon>
        <taxon>Papilionoideae</taxon>
        <taxon>50 kb inversion clade</taxon>
        <taxon>NPAAA clade</taxon>
        <taxon>Hologalegina</taxon>
        <taxon>IRL clade</taxon>
        <taxon>Fabeae</taxon>
        <taxon>Vicia</taxon>
    </lineage>
</organism>
<feature type="disulfide bond" evidence="5">
    <location>
        <begin position="46"/>
        <end position="99"/>
    </location>
</feature>
<dbReference type="PANTHER" id="PTHR33479:SF18">
    <property type="entry name" value="INHIBITOR, PUTATIVE-RELATED"/>
    <property type="match status" value="1"/>
</dbReference>
<dbReference type="PANTHER" id="PTHR33479">
    <property type="entry name" value="BOWMAN-BIRK TYPE BRAN TRYPSIN INHIBITOR"/>
    <property type="match status" value="1"/>
</dbReference>
<feature type="disulfide bond" evidence="5">
    <location>
        <begin position="73"/>
        <end position="88"/>
    </location>
</feature>
<dbReference type="InterPro" id="IPR035995">
    <property type="entry name" value="Bowman-Birk_prot_inh"/>
</dbReference>
<dbReference type="AlphaFoldDB" id="A0AAV1AVE6"/>
<evidence type="ECO:0000313" key="10">
    <source>
        <dbReference type="Proteomes" id="UP001157006"/>
    </source>
</evidence>
<evidence type="ECO:0000256" key="2">
    <source>
        <dbReference type="ARBA" id="ARBA00022690"/>
    </source>
</evidence>
<feature type="chain" id="PRO_5043707131" description="Bowman-Birk serine protease inhibitors family domain-containing protein" evidence="7">
    <location>
        <begin position="23"/>
        <end position="105"/>
    </location>
</feature>
<dbReference type="Proteomes" id="UP001157006">
    <property type="component" value="Chromosome 5"/>
</dbReference>
<feature type="disulfide bond" evidence="5">
    <location>
        <begin position="78"/>
        <end position="86"/>
    </location>
</feature>
<keyword evidence="3 6" id="KW-0722">Serine protease inhibitor</keyword>
<evidence type="ECO:0000256" key="7">
    <source>
        <dbReference type="SAM" id="SignalP"/>
    </source>
</evidence>
<keyword evidence="2 6" id="KW-0646">Protease inhibitor</keyword>
<dbReference type="SUPFAM" id="SSF57247">
    <property type="entry name" value="Bowman-Birk inhibitor, BBI"/>
    <property type="match status" value="1"/>
</dbReference>
<dbReference type="CDD" id="cd00023">
    <property type="entry name" value="BBI"/>
    <property type="match status" value="1"/>
</dbReference>
<gene>
    <name evidence="9" type="ORF">VFH_V067560</name>
</gene>
<proteinExistence type="inferred from homology"/>
<dbReference type="GO" id="GO:0004867">
    <property type="term" value="F:serine-type endopeptidase inhibitor activity"/>
    <property type="evidence" value="ECO:0007669"/>
    <property type="project" value="UniProtKB-KW"/>
</dbReference>
<evidence type="ECO:0000256" key="4">
    <source>
        <dbReference type="ARBA" id="ARBA00023157"/>
    </source>
</evidence>
<evidence type="ECO:0000256" key="3">
    <source>
        <dbReference type="ARBA" id="ARBA00022900"/>
    </source>
</evidence>
<evidence type="ECO:0000259" key="8">
    <source>
        <dbReference type="PROSITE" id="PS00281"/>
    </source>
</evidence>
<keyword evidence="10" id="KW-1185">Reference proteome</keyword>
<feature type="disulfide bond" evidence="5">
    <location>
        <begin position="50"/>
        <end position="95"/>
    </location>
</feature>
<evidence type="ECO:0000313" key="9">
    <source>
        <dbReference type="EMBL" id="CAI8613143.1"/>
    </source>
</evidence>
<feature type="signal peptide" evidence="7">
    <location>
        <begin position="1"/>
        <end position="22"/>
    </location>
</feature>
<dbReference type="EMBL" id="OX451740">
    <property type="protein sequence ID" value="CAI8613143.1"/>
    <property type="molecule type" value="Genomic_DNA"/>
</dbReference>
<dbReference type="Pfam" id="PF00228">
    <property type="entry name" value="Bowman-Birk_leg"/>
    <property type="match status" value="1"/>
</dbReference>
<dbReference type="SMART" id="SM00269">
    <property type="entry name" value="BowB"/>
    <property type="match status" value="1"/>
</dbReference>
<dbReference type="InterPro" id="IPR000877">
    <property type="entry name" value="Prot_inh_BBI"/>
</dbReference>
<feature type="disulfide bond" evidence="5">
    <location>
        <begin position="69"/>
        <end position="76"/>
    </location>
</feature>
<keyword evidence="7" id="KW-0732">Signal</keyword>
<sequence>MELKMKIALLLLFLSLATIIEARFEPNSLITQVLSNGVKSTTCGPCCDNCGCTKSIPPQCRCTDVKPTCHSACKSCRCFESLPLKCDCLDITDFCYEPCNSTTIA</sequence>
<name>A0AAV1AVE6_VICFA</name>
<feature type="disulfide bond" evidence="5">
    <location>
        <begin position="47"/>
        <end position="62"/>
    </location>
</feature>
<dbReference type="Gene3D" id="2.10.69.10">
    <property type="entry name" value="Cysteine Protease (Bromelain) Inhibitor, subunit H"/>
    <property type="match status" value="1"/>
</dbReference>
<keyword evidence="4 5" id="KW-1015">Disulfide bond</keyword>
<evidence type="ECO:0000256" key="5">
    <source>
        <dbReference type="PIRSR" id="PIRSR600877-51"/>
    </source>
</evidence>
<evidence type="ECO:0000256" key="6">
    <source>
        <dbReference type="RuleBase" id="RU003856"/>
    </source>
</evidence>
<feature type="domain" description="Bowman-Birk serine protease inhibitors family" evidence="8">
    <location>
        <begin position="62"/>
        <end position="76"/>
    </location>
</feature>
<protein>
    <recommendedName>
        <fullName evidence="8">Bowman-Birk serine protease inhibitors family domain-containing protein</fullName>
    </recommendedName>
</protein>
<feature type="disulfide bond" evidence="5">
    <location>
        <begin position="52"/>
        <end position="60"/>
    </location>
</feature>
<comment type="similarity">
    <text evidence="1 6">Belongs to the Bowman-Birk serine protease inhibitor family.</text>
</comment>
<reference evidence="9 10" key="1">
    <citation type="submission" date="2023-01" db="EMBL/GenBank/DDBJ databases">
        <authorList>
            <person name="Kreplak J."/>
        </authorList>
    </citation>
    <scope>NUCLEOTIDE SEQUENCE [LARGE SCALE GENOMIC DNA]</scope>
</reference>
<accession>A0AAV1AVE6</accession>
<dbReference type="PROSITE" id="PS00281">
    <property type="entry name" value="BOWMAN_BIRK"/>
    <property type="match status" value="1"/>
</dbReference>